<sequence>MRLRKLKFPLKLNNQRPFDGIFCTLQAILAIIVIIIQTCIIIYLVDERNYEINESMKTSNNSSVQYINNKNNSNRTIIVITPTYLRFARLADMTRLSQTLMHINQLIWIVVEDAEQLSLPVKQLLDRTGLQYYYLAVKHRTGMPVRGWTGRDAGLNFVRKKFASMGSKAVVYFADDDNTYDIRLFNQYIRNVEKIGVWAVGLVAFNVVEAPKIRNKKVIGWQTIYAPRRKWGFDMAGFAVNLELLLRHPQAGWRRRCREHSPEPCLMNLLNVSLNDLTPFGVDSWPREILVWHTKTSNIHIRSRNTYGYNAEVSLQISYLILIH</sequence>
<evidence type="ECO:0000256" key="6">
    <source>
        <dbReference type="ARBA" id="ARBA00022968"/>
    </source>
</evidence>
<evidence type="ECO:0000256" key="14">
    <source>
        <dbReference type="RuleBase" id="RU363127"/>
    </source>
</evidence>
<keyword evidence="5 14" id="KW-0812">Transmembrane</keyword>
<dbReference type="GO" id="GO:0005975">
    <property type="term" value="P:carbohydrate metabolic process"/>
    <property type="evidence" value="ECO:0007669"/>
    <property type="project" value="TreeGrafter"/>
</dbReference>
<evidence type="ECO:0000256" key="9">
    <source>
        <dbReference type="ARBA" id="ARBA00023180"/>
    </source>
</evidence>
<keyword evidence="9" id="KW-0325">Glycoprotein</keyword>
<evidence type="ECO:0000256" key="11">
    <source>
        <dbReference type="PIRSR" id="PIRSR605027-1"/>
    </source>
</evidence>
<comment type="catalytic activity">
    <reaction evidence="10 14">
        <text>3-O-(beta-D-galactosyl-(1-&gt;3)-beta-D-galactosyl-(1-&gt;4)-beta-D-xylosyl)-L-seryl-[protein] + UDP-alpha-D-glucuronate = 3-O-(beta-D-GlcA-(1-&gt;3)-beta-D-Gal-(1-&gt;3)-beta-D-Gal-(1-&gt;4)-beta-D-Xyl)-L-seryl-[protein] + UDP + H(+)</text>
        <dbReference type="Rhea" id="RHEA:24168"/>
        <dbReference type="Rhea" id="RHEA-COMP:12571"/>
        <dbReference type="Rhea" id="RHEA-COMP:12573"/>
        <dbReference type="ChEBI" id="CHEBI:15378"/>
        <dbReference type="ChEBI" id="CHEBI:58052"/>
        <dbReference type="ChEBI" id="CHEBI:58223"/>
        <dbReference type="ChEBI" id="CHEBI:132090"/>
        <dbReference type="ChEBI" id="CHEBI:132093"/>
        <dbReference type="EC" id="2.4.1.135"/>
    </reaction>
</comment>
<keyword evidence="6 14" id="KW-0735">Signal-anchor</keyword>
<comment type="pathway">
    <text evidence="14">Protein modification; protein glycosylation.</text>
</comment>
<dbReference type="GO" id="GO:0015018">
    <property type="term" value="F:galactosylgalactosylxylosylprotein 3-beta-glucuronosyltransferase activity"/>
    <property type="evidence" value="ECO:0007669"/>
    <property type="project" value="UniProtKB-UniRule"/>
</dbReference>
<feature type="binding site" evidence="12">
    <location>
        <position position="177"/>
    </location>
    <ligand>
        <name>Mn(2+)</name>
        <dbReference type="ChEBI" id="CHEBI:29035"/>
    </ligand>
</feature>
<proteinExistence type="inferred from homology"/>
<dbReference type="PANTHER" id="PTHR10896:SF30">
    <property type="entry name" value="GALACTOSYLGALACTOSYLXYLOSYLPROTEIN 3-BETA-GLUCURONOSYLTRANSFERASE"/>
    <property type="match status" value="1"/>
</dbReference>
<evidence type="ECO:0000256" key="13">
    <source>
        <dbReference type="PIRSR" id="PIRSR605027-4"/>
    </source>
</evidence>
<keyword evidence="4 14" id="KW-0808">Transferase</keyword>
<evidence type="ECO:0000256" key="10">
    <source>
        <dbReference type="ARBA" id="ARBA00047979"/>
    </source>
</evidence>
<evidence type="ECO:0000256" key="7">
    <source>
        <dbReference type="ARBA" id="ARBA00022989"/>
    </source>
</evidence>
<keyword evidence="12 14" id="KW-0479">Metal-binding</keyword>
<reference evidence="15" key="2">
    <citation type="submission" date="2022-06" db="UniProtKB">
        <authorList>
            <consortium name="EnsemblMetazoa"/>
        </authorList>
    </citation>
    <scope>IDENTIFICATION</scope>
</reference>
<keyword evidence="16" id="KW-1185">Reference proteome</keyword>
<dbReference type="GO" id="GO:0046872">
    <property type="term" value="F:metal ion binding"/>
    <property type="evidence" value="ECO:0007669"/>
    <property type="project" value="UniProtKB-KW"/>
</dbReference>
<feature type="site" description="Interaction with galactose moiety of substrate glycoprotein" evidence="13">
    <location>
        <position position="209"/>
    </location>
</feature>
<feature type="active site" description="Proton donor/acceptor" evidence="11">
    <location>
        <position position="263"/>
    </location>
</feature>
<dbReference type="InterPro" id="IPR005027">
    <property type="entry name" value="Glyco_trans_43"/>
</dbReference>
<protein>
    <recommendedName>
        <fullName evidence="3 14">Galactosylgalactosylxylosylprotein 3-beta-glucuronosyltransferase</fullName>
        <ecNumber evidence="3 14">2.4.1.135</ecNumber>
    </recommendedName>
</protein>
<keyword evidence="7 14" id="KW-1133">Transmembrane helix</keyword>
<evidence type="ECO:0000256" key="4">
    <source>
        <dbReference type="ARBA" id="ARBA00022679"/>
    </source>
</evidence>
<evidence type="ECO:0000256" key="5">
    <source>
        <dbReference type="ARBA" id="ARBA00022692"/>
    </source>
</evidence>
<dbReference type="GO" id="GO:0000139">
    <property type="term" value="C:Golgi membrane"/>
    <property type="evidence" value="ECO:0007669"/>
    <property type="project" value="UniProtKB-SubCell"/>
</dbReference>
<dbReference type="Pfam" id="PF03360">
    <property type="entry name" value="Glyco_transf_43"/>
    <property type="match status" value="1"/>
</dbReference>
<evidence type="ECO:0000256" key="8">
    <source>
        <dbReference type="ARBA" id="ARBA00023136"/>
    </source>
</evidence>
<accession>A0A8R1XJX9</accession>
<evidence type="ECO:0000256" key="1">
    <source>
        <dbReference type="ARBA" id="ARBA00004606"/>
    </source>
</evidence>
<organism evidence="15 16">
    <name type="scientific">Onchocerca volvulus</name>
    <dbReference type="NCBI Taxonomy" id="6282"/>
    <lineage>
        <taxon>Eukaryota</taxon>
        <taxon>Metazoa</taxon>
        <taxon>Ecdysozoa</taxon>
        <taxon>Nematoda</taxon>
        <taxon>Chromadorea</taxon>
        <taxon>Rhabditida</taxon>
        <taxon>Spirurina</taxon>
        <taxon>Spiruromorpha</taxon>
        <taxon>Filarioidea</taxon>
        <taxon>Onchocercidae</taxon>
        <taxon>Onchocerca</taxon>
    </lineage>
</organism>
<reference evidence="16" key="1">
    <citation type="submission" date="2013-10" db="EMBL/GenBank/DDBJ databases">
        <title>Genome sequencing of Onchocerca volvulus.</title>
        <authorList>
            <person name="Cotton J."/>
            <person name="Tsai J."/>
            <person name="Stanley E."/>
            <person name="Tracey A."/>
            <person name="Holroyd N."/>
            <person name="Lustigman S."/>
            <person name="Berriman M."/>
        </authorList>
    </citation>
    <scope>NUCLEOTIDE SEQUENCE</scope>
</reference>
<dbReference type="Proteomes" id="UP000024404">
    <property type="component" value="Unassembled WGS sequence"/>
</dbReference>
<comment type="similarity">
    <text evidence="2 14">Belongs to the glycosyltransferase 43 family.</text>
</comment>
<evidence type="ECO:0000313" key="16">
    <source>
        <dbReference type="Proteomes" id="UP000024404"/>
    </source>
</evidence>
<keyword evidence="14" id="KW-0333">Golgi apparatus</keyword>
<dbReference type="OMA" id="GWQTIYA"/>
<feature type="transmembrane region" description="Helical" evidence="14">
    <location>
        <begin position="21"/>
        <end position="45"/>
    </location>
</feature>
<evidence type="ECO:0000256" key="3">
    <source>
        <dbReference type="ARBA" id="ARBA00012641"/>
    </source>
</evidence>
<dbReference type="AlphaFoldDB" id="A0A8R1XJX9"/>
<comment type="subcellular location">
    <subcellularLocation>
        <location evidence="14">Golgi apparatus membrane</location>
        <topology evidence="14">Single-pass type II membrane protein</topology>
    </subcellularLocation>
    <subcellularLocation>
        <location evidence="1">Membrane</location>
        <topology evidence="1">Single-pass type II membrane protein</topology>
    </subcellularLocation>
</comment>
<evidence type="ECO:0000313" key="15">
    <source>
        <dbReference type="EnsemblMetazoa" id="OVOC10284.1"/>
    </source>
</evidence>
<keyword evidence="12 14" id="KW-0464">Manganese</keyword>
<dbReference type="GO" id="GO:0050650">
    <property type="term" value="P:chondroitin sulfate proteoglycan biosynthetic process"/>
    <property type="evidence" value="ECO:0007669"/>
    <property type="project" value="TreeGrafter"/>
</dbReference>
<evidence type="ECO:0000256" key="12">
    <source>
        <dbReference type="PIRSR" id="PIRSR605027-3"/>
    </source>
</evidence>
<name>A0A8R1XJX9_ONCVO</name>
<comment type="cofactor">
    <cofactor evidence="12 14">
        <name>Mn(2+)</name>
        <dbReference type="ChEBI" id="CHEBI:29035"/>
    </cofactor>
</comment>
<evidence type="ECO:0000256" key="2">
    <source>
        <dbReference type="ARBA" id="ARBA00007706"/>
    </source>
</evidence>
<dbReference type="EMBL" id="CMVM020000331">
    <property type="status" value="NOT_ANNOTATED_CDS"/>
    <property type="molecule type" value="Genomic_DNA"/>
</dbReference>
<dbReference type="SUPFAM" id="SSF53448">
    <property type="entry name" value="Nucleotide-diphospho-sugar transferases"/>
    <property type="match status" value="1"/>
</dbReference>
<dbReference type="EnsemblMetazoa" id="OVOC10284.1">
    <property type="protein sequence ID" value="OVOC10284.1"/>
    <property type="gene ID" value="WBGene00247093"/>
</dbReference>
<dbReference type="PANTHER" id="PTHR10896">
    <property type="entry name" value="GALACTOSYLGALACTOSYLXYLOSYLPROTEIN 3-BETA-GLUCURONOSYLTRANSFERASE BETA-1,3-GLUCURONYLTRANSFERASE"/>
    <property type="match status" value="1"/>
</dbReference>
<dbReference type="InterPro" id="IPR029044">
    <property type="entry name" value="Nucleotide-diphossugar_trans"/>
</dbReference>
<dbReference type="Gene3D" id="3.90.550.10">
    <property type="entry name" value="Spore Coat Polysaccharide Biosynthesis Protein SpsA, Chain A"/>
    <property type="match status" value="1"/>
</dbReference>
<keyword evidence="8 14" id="KW-0472">Membrane</keyword>
<dbReference type="EC" id="2.4.1.135" evidence="3 14"/>